<dbReference type="RefSeq" id="WP_181644829.1">
    <property type="nucleotide sequence ID" value="NZ_WSEK01000004.1"/>
</dbReference>
<accession>A0A6L6XN25</accession>
<dbReference type="AlphaFoldDB" id="A0A6L6XN25"/>
<name>A0A6L6XN25_9ACTN</name>
<reference evidence="1 2" key="1">
    <citation type="submission" date="2019-12" db="EMBL/GenBank/DDBJ databases">
        <authorList>
            <person name="Huq M.A."/>
        </authorList>
    </citation>
    <scope>NUCLEOTIDE SEQUENCE [LARGE SCALE GENOMIC DNA]</scope>
    <source>
        <strain evidence="1 2">MAH-18</strain>
    </source>
</reference>
<dbReference type="Pfam" id="PF09837">
    <property type="entry name" value="DUF2064"/>
    <property type="match status" value="1"/>
</dbReference>
<keyword evidence="2" id="KW-1185">Reference proteome</keyword>
<dbReference type="EMBL" id="WSEK01000004">
    <property type="protein sequence ID" value="MVQ47986.1"/>
    <property type="molecule type" value="Genomic_DNA"/>
</dbReference>
<dbReference type="Proteomes" id="UP000473525">
    <property type="component" value="Unassembled WGS sequence"/>
</dbReference>
<sequence>MSDVRALVVAKAPVAGQVKTRLAVHVGARAAAEVAASALLDTIASCEAAFGARACLLALAGDLSEAVRGEEIGEALEGWAVRPQRGPGFAERLANAHADLPAGPPVVQIGMDTPQVRPEDLRAVAVALRDHEAVLGPAEDGGWWVLGLRDPSAATLLRDVSMSAPTTYDETRAALIGGGLTVGTARTMRDVDDAADARAVAGLAAAGEFARTWRAVAP</sequence>
<evidence type="ECO:0000313" key="1">
    <source>
        <dbReference type="EMBL" id="MVQ47986.1"/>
    </source>
</evidence>
<protein>
    <submittedName>
        <fullName evidence="1">DUF2064 domain-containing protein</fullName>
    </submittedName>
</protein>
<dbReference type="PANTHER" id="PTHR36529:SF1">
    <property type="entry name" value="GLYCOSYLTRANSFERASE"/>
    <property type="match status" value="1"/>
</dbReference>
<gene>
    <name evidence="1" type="ORF">GON03_02260</name>
</gene>
<proteinExistence type="predicted"/>
<dbReference type="InterPro" id="IPR018641">
    <property type="entry name" value="Trfase_1_rSAM/seldom-assoc"/>
</dbReference>
<comment type="caution">
    <text evidence="1">The sequence shown here is derived from an EMBL/GenBank/DDBJ whole genome shotgun (WGS) entry which is preliminary data.</text>
</comment>
<evidence type="ECO:0000313" key="2">
    <source>
        <dbReference type="Proteomes" id="UP000473525"/>
    </source>
</evidence>
<dbReference type="SUPFAM" id="SSF53448">
    <property type="entry name" value="Nucleotide-diphospho-sugar transferases"/>
    <property type="match status" value="1"/>
</dbReference>
<dbReference type="PANTHER" id="PTHR36529">
    <property type="entry name" value="SLL1095 PROTEIN"/>
    <property type="match status" value="1"/>
</dbReference>
<organism evidence="1 2">
    <name type="scientific">Nocardioides agri</name>
    <dbReference type="NCBI Taxonomy" id="2682843"/>
    <lineage>
        <taxon>Bacteria</taxon>
        <taxon>Bacillati</taxon>
        <taxon>Actinomycetota</taxon>
        <taxon>Actinomycetes</taxon>
        <taxon>Propionibacteriales</taxon>
        <taxon>Nocardioidaceae</taxon>
        <taxon>Nocardioides</taxon>
    </lineage>
</organism>
<dbReference type="Gene3D" id="3.90.550.10">
    <property type="entry name" value="Spore Coat Polysaccharide Biosynthesis Protein SpsA, Chain A"/>
    <property type="match status" value="1"/>
</dbReference>
<dbReference type="InterPro" id="IPR029044">
    <property type="entry name" value="Nucleotide-diphossugar_trans"/>
</dbReference>